<protein>
    <submittedName>
        <fullName evidence="7">UDP-galactopyranose mutase</fullName>
        <ecNumber evidence="7">5.4.99.9</ecNumber>
    </submittedName>
</protein>
<keyword evidence="4" id="KW-0274">FAD</keyword>
<comment type="cofactor">
    <cofactor evidence="1">
        <name>FAD</name>
        <dbReference type="ChEBI" id="CHEBI:57692"/>
    </cofactor>
</comment>
<comment type="similarity">
    <text evidence="2">Belongs to the UDP-galactopyranose/dTDP-fucopyranose mutase family.</text>
</comment>
<evidence type="ECO:0000256" key="1">
    <source>
        <dbReference type="ARBA" id="ARBA00001974"/>
    </source>
</evidence>
<dbReference type="GO" id="GO:0008767">
    <property type="term" value="F:UDP-galactopyranose mutase activity"/>
    <property type="evidence" value="ECO:0007669"/>
    <property type="project" value="UniProtKB-EC"/>
</dbReference>
<dbReference type="Pfam" id="PF03275">
    <property type="entry name" value="GLF"/>
    <property type="match status" value="1"/>
</dbReference>
<accession>A0ABU1SZL6</accession>
<evidence type="ECO:0000313" key="7">
    <source>
        <dbReference type="EMBL" id="MDR6938571.1"/>
    </source>
</evidence>
<keyword evidence="8" id="KW-1185">Reference proteome</keyword>
<dbReference type="EC" id="5.4.99.9" evidence="7"/>
<evidence type="ECO:0000256" key="3">
    <source>
        <dbReference type="ARBA" id="ARBA00022630"/>
    </source>
</evidence>
<dbReference type="NCBIfam" id="TIGR00031">
    <property type="entry name" value="UDP-GALP_mutase"/>
    <property type="match status" value="1"/>
</dbReference>
<sequence length="364" mass="42373">MKHYDIAIAGSGLFGAVIAFEAAKLGKSVLVVERRDHIGGNCYTEKIADINVHKYGAHIFRTSDKEIWDYMHQFCEFNNFVNSPVANYHGELLNMPFNMNTYYQLWGVKTPAEAREKIASQCIPCADPKNLKEHILSIAGKDIFEKLVEGYTEKQWGMSCEELPPSVMRRIPLRFTFDNNYFRDPYQGIPIGGYTQIFEKMLAAADVRTGVDYLKQKEEIDAAADMVIYTGPIDEYYDFCYGELRYRSLRFEHEIFDTNNKQGVAVMNYTDTQTPYTRTIEHKHFEFGTQPKTVVSKEYSQSWHRGIEPYYPLENADDREKYEQYRQRSLAEEKVKFGGRLAEYRYYGMEDTIRSALSKAKLWL</sequence>
<evidence type="ECO:0000313" key="8">
    <source>
        <dbReference type="Proteomes" id="UP001266099"/>
    </source>
</evidence>
<gene>
    <name evidence="7" type="ORF">J2S36_000114</name>
</gene>
<dbReference type="InterPro" id="IPR015899">
    <property type="entry name" value="UDP-GalPyranose_mutase_C"/>
</dbReference>
<organism evidence="7 8">
    <name type="scientific">Arcanobacterium hippocoleae</name>
    <dbReference type="NCBI Taxonomy" id="149017"/>
    <lineage>
        <taxon>Bacteria</taxon>
        <taxon>Bacillati</taxon>
        <taxon>Actinomycetota</taxon>
        <taxon>Actinomycetes</taxon>
        <taxon>Actinomycetales</taxon>
        <taxon>Actinomycetaceae</taxon>
        <taxon>Arcanobacterium</taxon>
    </lineage>
</organism>
<proteinExistence type="inferred from homology"/>
<dbReference type="RefSeq" id="WP_309954501.1">
    <property type="nucleotide sequence ID" value="NZ_JAVDUJ010000001.1"/>
</dbReference>
<dbReference type="Proteomes" id="UP001266099">
    <property type="component" value="Unassembled WGS sequence"/>
</dbReference>
<keyword evidence="3" id="KW-0285">Flavoprotein</keyword>
<dbReference type="InterPro" id="IPR004379">
    <property type="entry name" value="UDP-GALP_mutase"/>
</dbReference>
<dbReference type="PANTHER" id="PTHR21197">
    <property type="entry name" value="UDP-GALACTOPYRANOSE MUTASE"/>
    <property type="match status" value="1"/>
</dbReference>
<keyword evidence="5 7" id="KW-0413">Isomerase</keyword>
<reference evidence="7 8" key="1">
    <citation type="submission" date="2023-07" db="EMBL/GenBank/DDBJ databases">
        <title>Sequencing the genomes of 1000 actinobacteria strains.</title>
        <authorList>
            <person name="Klenk H.-P."/>
        </authorList>
    </citation>
    <scope>NUCLEOTIDE SEQUENCE [LARGE SCALE GENOMIC DNA]</scope>
    <source>
        <strain evidence="7 8">DSM 15539</strain>
    </source>
</reference>
<evidence type="ECO:0000256" key="5">
    <source>
        <dbReference type="ARBA" id="ARBA00023235"/>
    </source>
</evidence>
<dbReference type="Pfam" id="PF13450">
    <property type="entry name" value="NAD_binding_8"/>
    <property type="match status" value="1"/>
</dbReference>
<evidence type="ECO:0000256" key="2">
    <source>
        <dbReference type="ARBA" id="ARBA00009321"/>
    </source>
</evidence>
<dbReference type="SUPFAM" id="SSF54373">
    <property type="entry name" value="FAD-linked reductases, C-terminal domain"/>
    <property type="match status" value="1"/>
</dbReference>
<dbReference type="Gene3D" id="3.40.50.720">
    <property type="entry name" value="NAD(P)-binding Rossmann-like Domain"/>
    <property type="match status" value="3"/>
</dbReference>
<feature type="domain" description="UDP-galactopyranose mutase C-terminal" evidence="6">
    <location>
        <begin position="146"/>
        <end position="346"/>
    </location>
</feature>
<evidence type="ECO:0000259" key="6">
    <source>
        <dbReference type="Pfam" id="PF03275"/>
    </source>
</evidence>
<evidence type="ECO:0000256" key="4">
    <source>
        <dbReference type="ARBA" id="ARBA00022827"/>
    </source>
</evidence>
<dbReference type="SUPFAM" id="SSF51971">
    <property type="entry name" value="Nucleotide-binding domain"/>
    <property type="match status" value="1"/>
</dbReference>
<comment type="caution">
    <text evidence="7">The sequence shown here is derived from an EMBL/GenBank/DDBJ whole genome shotgun (WGS) entry which is preliminary data.</text>
</comment>
<dbReference type="EMBL" id="JAVDUJ010000001">
    <property type="protein sequence ID" value="MDR6938571.1"/>
    <property type="molecule type" value="Genomic_DNA"/>
</dbReference>
<dbReference type="PANTHER" id="PTHR21197:SF0">
    <property type="entry name" value="UDP-GALACTOPYRANOSE MUTASE"/>
    <property type="match status" value="1"/>
</dbReference>
<name>A0ABU1SZL6_9ACTO</name>